<dbReference type="AlphaFoldDB" id="A0A3Q3FN37"/>
<evidence type="ECO:0000256" key="2">
    <source>
        <dbReference type="ARBA" id="ARBA00022771"/>
    </source>
</evidence>
<dbReference type="InterPro" id="IPR003879">
    <property type="entry name" value="Butyrophylin_SPRY"/>
</dbReference>
<dbReference type="SUPFAM" id="SSF57845">
    <property type="entry name" value="B-box zinc-binding domain"/>
    <property type="match status" value="1"/>
</dbReference>
<keyword evidence="3" id="KW-0862">Zinc</keyword>
<dbReference type="SMART" id="SM00449">
    <property type="entry name" value="SPRY"/>
    <property type="match status" value="1"/>
</dbReference>
<dbReference type="SMART" id="SM00336">
    <property type="entry name" value="BBOX"/>
    <property type="match status" value="1"/>
</dbReference>
<dbReference type="PROSITE" id="PS50188">
    <property type="entry name" value="B302_SPRY"/>
    <property type="match status" value="1"/>
</dbReference>
<dbReference type="FunFam" id="2.60.120.920:FF:000004">
    <property type="entry name" value="Butyrophilin subfamily 1 member A1"/>
    <property type="match status" value="1"/>
</dbReference>
<dbReference type="InterPro" id="IPR027370">
    <property type="entry name" value="Znf-RING_euk"/>
</dbReference>
<name>A0A3Q3FN37_KRYMA</name>
<reference evidence="8" key="1">
    <citation type="submission" date="2025-08" db="UniProtKB">
        <authorList>
            <consortium name="Ensembl"/>
        </authorList>
    </citation>
    <scope>IDENTIFICATION</scope>
</reference>
<accession>A0A3Q3FN37</accession>
<dbReference type="Ensembl" id="ENSKMAT00000014317.1">
    <property type="protein sequence ID" value="ENSKMAP00000014107.1"/>
    <property type="gene ID" value="ENSKMAG00000010531.1"/>
</dbReference>
<dbReference type="PROSITE" id="PS50119">
    <property type="entry name" value="ZF_BBOX"/>
    <property type="match status" value="1"/>
</dbReference>
<evidence type="ECO:0000256" key="1">
    <source>
        <dbReference type="ARBA" id="ARBA00022723"/>
    </source>
</evidence>
<dbReference type="InterPro" id="IPR013083">
    <property type="entry name" value="Znf_RING/FYVE/PHD"/>
</dbReference>
<protein>
    <submittedName>
        <fullName evidence="8">E3 ubiquitin-protein ligase TRIM39-like</fullName>
    </submittedName>
</protein>
<dbReference type="GO" id="GO:0008270">
    <property type="term" value="F:zinc ion binding"/>
    <property type="evidence" value="ECO:0007669"/>
    <property type="project" value="UniProtKB-KW"/>
</dbReference>
<dbReference type="Pfam" id="PF00622">
    <property type="entry name" value="SPRY"/>
    <property type="match status" value="1"/>
</dbReference>
<dbReference type="PRINTS" id="PR01407">
    <property type="entry name" value="BUTYPHLNCDUF"/>
</dbReference>
<dbReference type="InterPro" id="IPR001841">
    <property type="entry name" value="Znf_RING"/>
</dbReference>
<evidence type="ECO:0000313" key="9">
    <source>
        <dbReference type="Proteomes" id="UP000264800"/>
    </source>
</evidence>
<dbReference type="InterPro" id="IPR006574">
    <property type="entry name" value="PRY"/>
</dbReference>
<dbReference type="PROSITE" id="PS50089">
    <property type="entry name" value="ZF_RING_2"/>
    <property type="match status" value="1"/>
</dbReference>
<keyword evidence="2 4" id="KW-0863">Zinc-finger</keyword>
<dbReference type="Pfam" id="PF13765">
    <property type="entry name" value="PRY"/>
    <property type="match status" value="1"/>
</dbReference>
<dbReference type="InterPro" id="IPR050143">
    <property type="entry name" value="TRIM/RBCC"/>
</dbReference>
<dbReference type="Gene3D" id="3.30.160.60">
    <property type="entry name" value="Classic Zinc Finger"/>
    <property type="match status" value="1"/>
</dbReference>
<evidence type="ECO:0000256" key="4">
    <source>
        <dbReference type="PROSITE-ProRule" id="PRU00024"/>
    </source>
</evidence>
<dbReference type="InterPro" id="IPR013320">
    <property type="entry name" value="ConA-like_dom_sf"/>
</dbReference>
<dbReference type="InterPro" id="IPR017907">
    <property type="entry name" value="Znf_RING_CS"/>
</dbReference>
<dbReference type="GeneTree" id="ENSGT01040000240385"/>
<dbReference type="CDD" id="cd19769">
    <property type="entry name" value="Bbox2_TRIM16-like"/>
    <property type="match status" value="1"/>
</dbReference>
<dbReference type="InterPro" id="IPR043136">
    <property type="entry name" value="B30.2/SPRY_sf"/>
</dbReference>
<feature type="domain" description="B box-type" evidence="6">
    <location>
        <begin position="70"/>
        <end position="110"/>
    </location>
</feature>
<dbReference type="CDD" id="cd13733">
    <property type="entry name" value="SPRY_PRY_C-I_1"/>
    <property type="match status" value="1"/>
</dbReference>
<dbReference type="SUPFAM" id="SSF57850">
    <property type="entry name" value="RING/U-box"/>
    <property type="match status" value="1"/>
</dbReference>
<evidence type="ECO:0000313" key="8">
    <source>
        <dbReference type="Ensembl" id="ENSKMAP00000014107.1"/>
    </source>
</evidence>
<feature type="domain" description="B30.2/SPRY" evidence="7">
    <location>
        <begin position="215"/>
        <end position="408"/>
    </location>
</feature>
<evidence type="ECO:0000256" key="3">
    <source>
        <dbReference type="ARBA" id="ARBA00022833"/>
    </source>
</evidence>
<keyword evidence="9" id="KW-1185">Reference proteome</keyword>
<feature type="domain" description="RING-type" evidence="5">
    <location>
        <begin position="14"/>
        <end position="48"/>
    </location>
</feature>
<reference evidence="8" key="2">
    <citation type="submission" date="2025-09" db="UniProtKB">
        <authorList>
            <consortium name="Ensembl"/>
        </authorList>
    </citation>
    <scope>IDENTIFICATION</scope>
</reference>
<dbReference type="Pfam" id="PF00643">
    <property type="entry name" value="zf-B_box"/>
    <property type="match status" value="1"/>
</dbReference>
<dbReference type="SMART" id="SM00589">
    <property type="entry name" value="PRY"/>
    <property type="match status" value="1"/>
</dbReference>
<dbReference type="InterPro" id="IPR001870">
    <property type="entry name" value="B30.2/SPRY"/>
</dbReference>
<dbReference type="Proteomes" id="UP000264800">
    <property type="component" value="Unplaced"/>
</dbReference>
<dbReference type="Pfam" id="PF13445">
    <property type="entry name" value="zf-RING_UBOX"/>
    <property type="match status" value="1"/>
</dbReference>
<dbReference type="SUPFAM" id="SSF49899">
    <property type="entry name" value="Concanavalin A-like lectins/glucanases"/>
    <property type="match status" value="1"/>
</dbReference>
<dbReference type="Gene3D" id="2.60.120.920">
    <property type="match status" value="1"/>
</dbReference>
<dbReference type="Gene3D" id="3.30.40.10">
    <property type="entry name" value="Zinc/RING finger domain, C3HC4 (zinc finger)"/>
    <property type="match status" value="1"/>
</dbReference>
<evidence type="ECO:0000259" key="6">
    <source>
        <dbReference type="PROSITE" id="PS50119"/>
    </source>
</evidence>
<organism evidence="8 9">
    <name type="scientific">Kryptolebias marmoratus</name>
    <name type="common">Mangrove killifish</name>
    <name type="synonym">Rivulus marmoratus</name>
    <dbReference type="NCBI Taxonomy" id="37003"/>
    <lineage>
        <taxon>Eukaryota</taxon>
        <taxon>Metazoa</taxon>
        <taxon>Chordata</taxon>
        <taxon>Craniata</taxon>
        <taxon>Vertebrata</taxon>
        <taxon>Euteleostomi</taxon>
        <taxon>Actinopterygii</taxon>
        <taxon>Neopterygii</taxon>
        <taxon>Teleostei</taxon>
        <taxon>Neoteleostei</taxon>
        <taxon>Acanthomorphata</taxon>
        <taxon>Ovalentaria</taxon>
        <taxon>Atherinomorphae</taxon>
        <taxon>Cyprinodontiformes</taxon>
        <taxon>Rivulidae</taxon>
        <taxon>Kryptolebias</taxon>
    </lineage>
</organism>
<dbReference type="InterPro" id="IPR000315">
    <property type="entry name" value="Znf_B-box"/>
</dbReference>
<dbReference type="SMART" id="SM00184">
    <property type="entry name" value="RING"/>
    <property type="match status" value="1"/>
</dbReference>
<dbReference type="PROSITE" id="PS00518">
    <property type="entry name" value="ZF_RING_1"/>
    <property type="match status" value="1"/>
</dbReference>
<dbReference type="PANTHER" id="PTHR24103">
    <property type="entry name" value="E3 UBIQUITIN-PROTEIN LIGASE TRIM"/>
    <property type="match status" value="1"/>
</dbReference>
<dbReference type="InterPro" id="IPR003877">
    <property type="entry name" value="SPRY_dom"/>
</dbReference>
<evidence type="ECO:0000259" key="5">
    <source>
        <dbReference type="PROSITE" id="PS50089"/>
    </source>
</evidence>
<sequence length="428" mass="48403">MASSSSLSEDQFLCPICLEVFFKPVSTPCGHNFCISCLECLASYCDRHLEPHFVASGLKTHTLVEPTVNLVSKVCRKHHRLLNLFCRNDNSVLCDFCVSAEHPSHDMVLVQKGYYAMKAQLGQSEAKVQRMIQERLQKVQNTRTSVKQSKTKAKEVMANGTRGLKDFLQSYSNLSRLFTQHLELQHMHKYLRNSISQLQALLIQINEQITKFSDSSEDVSNTVTLRYMQQYEVDIVLDPDTAHPLLSLSADGKQVRYNTGTGLWGNQVLTPNMFTTHLAVLGRRGFMSCKFYFEVCVGQKTEWCLGVATASIQRVGAIVRNSEHGLWAVWFLVDKFETFSSPGVSVHVGDVERVGVFVDYDRGEITFFDVIRATQIHSFTECFFTEELYPYFNPCDNEYGSNLGPMVIVPVCMDLPGPIIHFPATMTI</sequence>
<proteinExistence type="predicted"/>
<evidence type="ECO:0000259" key="7">
    <source>
        <dbReference type="PROSITE" id="PS50188"/>
    </source>
</evidence>
<keyword evidence="1" id="KW-0479">Metal-binding</keyword>